<protein>
    <submittedName>
        <fullName evidence="2 4">Uncharacterized protein</fullName>
    </submittedName>
</protein>
<proteinExistence type="predicted"/>
<keyword evidence="3" id="KW-1185">Reference proteome</keyword>
<name>A0A183SWE9_SCHSO</name>
<dbReference type="OrthoDB" id="6280664at2759"/>
<gene>
    <name evidence="2" type="ORF">SSLN_LOCUS8547</name>
</gene>
<organism evidence="4">
    <name type="scientific">Schistocephalus solidus</name>
    <name type="common">Tapeworm</name>
    <dbReference type="NCBI Taxonomy" id="70667"/>
    <lineage>
        <taxon>Eukaryota</taxon>
        <taxon>Metazoa</taxon>
        <taxon>Spiralia</taxon>
        <taxon>Lophotrochozoa</taxon>
        <taxon>Platyhelminthes</taxon>
        <taxon>Cestoda</taxon>
        <taxon>Eucestoda</taxon>
        <taxon>Diphyllobothriidea</taxon>
        <taxon>Diphyllobothriidae</taxon>
        <taxon>Schistocephalus</taxon>
    </lineage>
</organism>
<dbReference type="AlphaFoldDB" id="A0A183SWE9"/>
<reference evidence="2 3" key="2">
    <citation type="submission" date="2018-11" db="EMBL/GenBank/DDBJ databases">
        <authorList>
            <consortium name="Pathogen Informatics"/>
        </authorList>
    </citation>
    <scope>NUCLEOTIDE SEQUENCE [LARGE SCALE GENOMIC DNA]</scope>
    <source>
        <strain evidence="2 3">NST_G2</strain>
    </source>
</reference>
<sequence>MQARLSGDLASEPREQLKHNPNFCPLSSIHRGDNLCVASKANTVLLYLAQADTVTEFQETRAETRDKAFTIDDLPITSITVTGDSTKPHEEEGDNDNDLEKNITPQGLPVDSEPTKFLEGTMRQTISPLLQPCPSRTNTEEQSTAVGSEVRKQENISATLNVQLPVIKTKRDTCRPGAPGRHGVLVSKHPRPLPPYYAPALLKRLHDEYMVLQVGSKKRMVHFNRLIEP</sequence>
<evidence type="ECO:0000313" key="4">
    <source>
        <dbReference type="WBParaSite" id="SSLN_0000888201-mRNA-1"/>
    </source>
</evidence>
<evidence type="ECO:0000256" key="1">
    <source>
        <dbReference type="SAM" id="MobiDB-lite"/>
    </source>
</evidence>
<accession>A0A183SWE9</accession>
<reference evidence="4" key="1">
    <citation type="submission" date="2016-06" db="UniProtKB">
        <authorList>
            <consortium name="WormBaseParasite"/>
        </authorList>
    </citation>
    <scope>IDENTIFICATION</scope>
</reference>
<dbReference type="Proteomes" id="UP000275846">
    <property type="component" value="Unassembled WGS sequence"/>
</dbReference>
<dbReference type="EMBL" id="UYSU01034716">
    <property type="protein sequence ID" value="VDL94932.1"/>
    <property type="molecule type" value="Genomic_DNA"/>
</dbReference>
<feature type="region of interest" description="Disordered" evidence="1">
    <location>
        <begin position="128"/>
        <end position="152"/>
    </location>
</feature>
<feature type="region of interest" description="Disordered" evidence="1">
    <location>
        <begin position="80"/>
        <end position="111"/>
    </location>
</feature>
<feature type="compositionally biased region" description="Polar residues" evidence="1">
    <location>
        <begin position="128"/>
        <end position="146"/>
    </location>
</feature>
<dbReference type="WBParaSite" id="SSLN_0000888201-mRNA-1">
    <property type="protein sequence ID" value="SSLN_0000888201-mRNA-1"/>
    <property type="gene ID" value="SSLN_0000888201"/>
</dbReference>
<evidence type="ECO:0000313" key="2">
    <source>
        <dbReference type="EMBL" id="VDL94932.1"/>
    </source>
</evidence>
<evidence type="ECO:0000313" key="3">
    <source>
        <dbReference type="Proteomes" id="UP000275846"/>
    </source>
</evidence>